<dbReference type="RefSeq" id="WP_284137988.1">
    <property type="nucleotide sequence ID" value="NZ_JASJUT010000008.1"/>
</dbReference>
<keyword evidence="1" id="KW-0812">Transmembrane</keyword>
<dbReference type="EMBL" id="JASJUT010000008">
    <property type="protein sequence ID" value="MDK2596869.1"/>
    <property type="molecule type" value="Genomic_DNA"/>
</dbReference>
<evidence type="ECO:0000313" key="2">
    <source>
        <dbReference type="EMBL" id="MDK2596869.1"/>
    </source>
</evidence>
<gene>
    <name evidence="2" type="ORF">QNM18_17600</name>
</gene>
<protein>
    <submittedName>
        <fullName evidence="2">Uncharacterized protein</fullName>
    </submittedName>
</protein>
<proteinExistence type="predicted"/>
<evidence type="ECO:0000313" key="3">
    <source>
        <dbReference type="Proteomes" id="UP001231915"/>
    </source>
</evidence>
<accession>A0ABT7EPA1</accession>
<keyword evidence="3" id="KW-1185">Reference proteome</keyword>
<reference evidence="2 3" key="1">
    <citation type="submission" date="2023-05" db="EMBL/GenBank/DDBJ databases">
        <title>Pseudoalteromonas ardens sp. nov., Pseudoalteromonas obscura sp. nov., and Pseudoalteromonas umbrosa sp. nov., isolated from the coral Montipora capitata.</title>
        <authorList>
            <person name="Thomas E.M."/>
            <person name="Smith E.M."/>
            <person name="Papke E."/>
            <person name="Shlafstein M.D."/>
            <person name="Oline D.K."/>
            <person name="Videau P."/>
            <person name="Saw J.H."/>
            <person name="Strangman W.K."/>
            <person name="Ushijima B."/>
        </authorList>
    </citation>
    <scope>NUCLEOTIDE SEQUENCE [LARGE SCALE GENOMIC DNA]</scope>
    <source>
        <strain evidence="2 3">P94</strain>
    </source>
</reference>
<sequence>MYIVLFYGFAHVNTLPFHLIGAFGIIILSMLVLTGQWLLKQFRKGSIEMMWEKAL</sequence>
<dbReference type="Proteomes" id="UP001231915">
    <property type="component" value="Unassembled WGS sequence"/>
</dbReference>
<keyword evidence="1" id="KW-1133">Transmembrane helix</keyword>
<name>A0ABT7EPA1_9GAMM</name>
<comment type="caution">
    <text evidence="2">The sequence shown here is derived from an EMBL/GenBank/DDBJ whole genome shotgun (WGS) entry which is preliminary data.</text>
</comment>
<keyword evidence="1" id="KW-0472">Membrane</keyword>
<organism evidence="2 3">
    <name type="scientific">Pseudoalteromonas obscura</name>
    <dbReference type="NCBI Taxonomy" id="3048491"/>
    <lineage>
        <taxon>Bacteria</taxon>
        <taxon>Pseudomonadati</taxon>
        <taxon>Pseudomonadota</taxon>
        <taxon>Gammaproteobacteria</taxon>
        <taxon>Alteromonadales</taxon>
        <taxon>Pseudoalteromonadaceae</taxon>
        <taxon>Pseudoalteromonas</taxon>
    </lineage>
</organism>
<evidence type="ECO:0000256" key="1">
    <source>
        <dbReference type="SAM" id="Phobius"/>
    </source>
</evidence>
<feature type="transmembrane region" description="Helical" evidence="1">
    <location>
        <begin position="15"/>
        <end position="39"/>
    </location>
</feature>